<dbReference type="Proteomes" id="UP001454036">
    <property type="component" value="Unassembled WGS sequence"/>
</dbReference>
<gene>
    <name evidence="1" type="ORF">LIER_38822</name>
</gene>
<evidence type="ECO:0000313" key="2">
    <source>
        <dbReference type="Proteomes" id="UP001454036"/>
    </source>
</evidence>
<accession>A0AAV3QAG4</accession>
<comment type="caution">
    <text evidence="1">The sequence shown here is derived from an EMBL/GenBank/DDBJ whole genome shotgun (WGS) entry which is preliminary data.</text>
</comment>
<evidence type="ECO:0000313" key="1">
    <source>
        <dbReference type="EMBL" id="GAA0159222.1"/>
    </source>
</evidence>
<dbReference type="AlphaFoldDB" id="A0AAV3QAG4"/>
<name>A0AAV3QAG4_LITER</name>
<proteinExistence type="predicted"/>
<reference evidence="1 2" key="1">
    <citation type="submission" date="2024-01" db="EMBL/GenBank/DDBJ databases">
        <title>The complete chloroplast genome sequence of Lithospermum erythrorhizon: insights into the phylogenetic relationship among Boraginaceae species and the maternal lineages of purple gromwells.</title>
        <authorList>
            <person name="Okada T."/>
            <person name="Watanabe K."/>
        </authorList>
    </citation>
    <scope>NUCLEOTIDE SEQUENCE [LARGE SCALE GENOMIC DNA]</scope>
</reference>
<protein>
    <submittedName>
        <fullName evidence="1">Uncharacterized protein</fullName>
    </submittedName>
</protein>
<organism evidence="1 2">
    <name type="scientific">Lithospermum erythrorhizon</name>
    <name type="common">Purple gromwell</name>
    <name type="synonym">Lithospermum officinale var. erythrorhizon</name>
    <dbReference type="NCBI Taxonomy" id="34254"/>
    <lineage>
        <taxon>Eukaryota</taxon>
        <taxon>Viridiplantae</taxon>
        <taxon>Streptophyta</taxon>
        <taxon>Embryophyta</taxon>
        <taxon>Tracheophyta</taxon>
        <taxon>Spermatophyta</taxon>
        <taxon>Magnoliopsida</taxon>
        <taxon>eudicotyledons</taxon>
        <taxon>Gunneridae</taxon>
        <taxon>Pentapetalae</taxon>
        <taxon>asterids</taxon>
        <taxon>lamiids</taxon>
        <taxon>Boraginales</taxon>
        <taxon>Boraginaceae</taxon>
        <taxon>Boraginoideae</taxon>
        <taxon>Lithospermeae</taxon>
        <taxon>Lithospermum</taxon>
    </lineage>
</organism>
<keyword evidence="2" id="KW-1185">Reference proteome</keyword>
<sequence>MRCDTRLDNGYERPEIIPQGKGPVYLKRHKLSDSDLNILDDCATLAMQDHFIRHMYGNWRDWRLVKIDKALREKATCLLFHGYNYHLTFQAQNGDCVHTLEAQVFDSSAQRLVSRVRMIRPCTSEWYPGDLWIPK</sequence>
<dbReference type="EMBL" id="BAABME010020061">
    <property type="protein sequence ID" value="GAA0159222.1"/>
    <property type="molecule type" value="Genomic_DNA"/>
</dbReference>